<evidence type="ECO:0000313" key="2">
    <source>
        <dbReference type="Proteomes" id="UP000790709"/>
    </source>
</evidence>
<keyword evidence="2" id="KW-1185">Reference proteome</keyword>
<dbReference type="Proteomes" id="UP000790709">
    <property type="component" value="Unassembled WGS sequence"/>
</dbReference>
<dbReference type="EMBL" id="MU266509">
    <property type="protein sequence ID" value="KAH7921837.1"/>
    <property type="molecule type" value="Genomic_DNA"/>
</dbReference>
<protein>
    <submittedName>
        <fullName evidence="1">Uncharacterized protein</fullName>
    </submittedName>
</protein>
<gene>
    <name evidence="1" type="ORF">BV22DRAFT_1038166</name>
</gene>
<accession>A0ACB8B8T4</accession>
<proteinExistence type="predicted"/>
<comment type="caution">
    <text evidence="1">The sequence shown here is derived from an EMBL/GenBank/DDBJ whole genome shotgun (WGS) entry which is preliminary data.</text>
</comment>
<evidence type="ECO:0000313" key="1">
    <source>
        <dbReference type="EMBL" id="KAH7921837.1"/>
    </source>
</evidence>
<reference evidence="1" key="1">
    <citation type="journal article" date="2021" name="New Phytol.">
        <title>Evolutionary innovations through gain and loss of genes in the ectomycorrhizal Boletales.</title>
        <authorList>
            <person name="Wu G."/>
            <person name="Miyauchi S."/>
            <person name="Morin E."/>
            <person name="Kuo A."/>
            <person name="Drula E."/>
            <person name="Varga T."/>
            <person name="Kohler A."/>
            <person name="Feng B."/>
            <person name="Cao Y."/>
            <person name="Lipzen A."/>
            <person name="Daum C."/>
            <person name="Hundley H."/>
            <person name="Pangilinan J."/>
            <person name="Johnson J."/>
            <person name="Barry K."/>
            <person name="LaButti K."/>
            <person name="Ng V."/>
            <person name="Ahrendt S."/>
            <person name="Min B."/>
            <person name="Choi I.G."/>
            <person name="Park H."/>
            <person name="Plett J.M."/>
            <person name="Magnuson J."/>
            <person name="Spatafora J.W."/>
            <person name="Nagy L.G."/>
            <person name="Henrissat B."/>
            <person name="Grigoriev I.V."/>
            <person name="Yang Z.L."/>
            <person name="Xu J."/>
            <person name="Martin F.M."/>
        </authorList>
    </citation>
    <scope>NUCLEOTIDE SEQUENCE</scope>
    <source>
        <strain evidence="1">KUC20120723A-06</strain>
    </source>
</reference>
<sequence length="256" mass="27637">MIVPNDAESSAKGEAPYNNDDRAQEGQMPPPAYYPQSNPSIPGVVVPQPPFKSKPTNFLELTKDNGHLRGEYVIDPTLVIASSYLPPLIPGQTDYDRNNLNLYTKNGHVQADIWLVGSNAPLAMGKRHTTLSLGSRNGTVVARIHPCNGAAPFFLNIYARNGQVTVFLPRSFNGALLLSPEHGRIAFSDGIKAASRPLGQFDGRGKYFVGHLPGEAGGGWFGDEVRVDSGNGHIRVRYVDESDDGIGSLLGRLIGF</sequence>
<name>A0ACB8B8T4_9AGAM</name>
<organism evidence="1 2">
    <name type="scientific">Leucogyrophana mollusca</name>
    <dbReference type="NCBI Taxonomy" id="85980"/>
    <lineage>
        <taxon>Eukaryota</taxon>
        <taxon>Fungi</taxon>
        <taxon>Dikarya</taxon>
        <taxon>Basidiomycota</taxon>
        <taxon>Agaricomycotina</taxon>
        <taxon>Agaricomycetes</taxon>
        <taxon>Agaricomycetidae</taxon>
        <taxon>Boletales</taxon>
        <taxon>Boletales incertae sedis</taxon>
        <taxon>Leucogyrophana</taxon>
    </lineage>
</organism>